<evidence type="ECO:0000256" key="3">
    <source>
        <dbReference type="ARBA" id="ARBA00022679"/>
    </source>
</evidence>
<dbReference type="Proteomes" id="UP000323521">
    <property type="component" value="Chromosome"/>
</dbReference>
<dbReference type="GO" id="GO:0015948">
    <property type="term" value="P:methanogenesis"/>
    <property type="evidence" value="ECO:0007669"/>
    <property type="project" value="InterPro"/>
</dbReference>
<accession>A0A3G1L2Q9</accession>
<sequence>MNHNYCDSIKTTFLTDEKKKAIHEATLDLLENCGVTMESKQAKELLYSFGAQVTSQDIVKIPCHLVERALNSTMPKIVIYDRDGNPAMEVGGTNLYFGSNSEDLEMMEPFTGKTRKFLIQDRLLLTRVIDALPNMDFAMCGGIAADENPAIADRTSFTGTAVFTKKPLVFSAAEGLDTCKEIIQAAEIIAGGEKELSDKPFIMNLSDPLSPLRNTNRSLNNLITCAEKKIPVIYMPYLLVGGTAPVTMMGALIQSNAEVLSGLVVSQLMREGTPFIYGSMPAPFDMRTTIGTFGSPEFHIMVAAAADMAQYYRLPFFGTAGTTDAFVVDEQAVMEATMSVMMTCLSKANLAHDVGLMYHCNIISPYLIVLCNEIINMVRPMRRGIKMDEEQMALGLITKVGPGGQYITEEHTFKFFRDFWYPELLDRSMFGGGKSLKDKINDKLKTIIESHELPVLGDDKLKELKKLENRWRS</sequence>
<dbReference type="EMBL" id="CP017634">
    <property type="protein sequence ID" value="ATW28928.1"/>
    <property type="molecule type" value="Genomic_DNA"/>
</dbReference>
<dbReference type="InterPro" id="IPR038601">
    <property type="entry name" value="MttB-like_sf"/>
</dbReference>
<comment type="similarity">
    <text evidence="1">Belongs to the trimethylamine methyltransferase family.</text>
</comment>
<evidence type="ECO:0000313" key="4">
    <source>
        <dbReference type="EMBL" id="ATW28928.1"/>
    </source>
</evidence>
<keyword evidence="2" id="KW-0489">Methyltransferase</keyword>
<dbReference type="KEGG" id="fwa:DCMF_26475"/>
<dbReference type="GO" id="GO:0032259">
    <property type="term" value="P:methylation"/>
    <property type="evidence" value="ECO:0007669"/>
    <property type="project" value="UniProtKB-KW"/>
</dbReference>
<organism evidence="4 5">
    <name type="scientific">Formimonas warabiya</name>
    <dbReference type="NCBI Taxonomy" id="1761012"/>
    <lineage>
        <taxon>Bacteria</taxon>
        <taxon>Bacillati</taxon>
        <taxon>Bacillota</taxon>
        <taxon>Clostridia</taxon>
        <taxon>Eubacteriales</taxon>
        <taxon>Peptococcaceae</taxon>
        <taxon>Candidatus Formimonas</taxon>
    </lineage>
</organism>
<dbReference type="AlphaFoldDB" id="A0A3G1L2Q9"/>
<reference evidence="4 5" key="1">
    <citation type="submission" date="2016-10" db="EMBL/GenBank/DDBJ databases">
        <title>Complete Genome Sequence of Peptococcaceae strain DCMF.</title>
        <authorList>
            <person name="Edwards R.J."/>
            <person name="Holland S.I."/>
            <person name="Deshpande N.P."/>
            <person name="Wong Y.K."/>
            <person name="Ertan H."/>
            <person name="Manefield M."/>
            <person name="Russell T.L."/>
            <person name="Lee M.J."/>
        </authorList>
    </citation>
    <scope>NUCLEOTIDE SEQUENCE [LARGE SCALE GENOMIC DNA]</scope>
    <source>
        <strain evidence="4 5">DCMF</strain>
    </source>
</reference>
<dbReference type="InterPro" id="IPR010426">
    <property type="entry name" value="MTTB_MeTrfase"/>
</dbReference>
<dbReference type="Gene3D" id="3.20.20.480">
    <property type="entry name" value="Trimethylamine methyltransferase-like"/>
    <property type="match status" value="1"/>
</dbReference>
<protein>
    <recommendedName>
        <fullName evidence="6">Trimethylamine methyltransferase</fullName>
    </recommendedName>
</protein>
<evidence type="ECO:0000256" key="1">
    <source>
        <dbReference type="ARBA" id="ARBA00007137"/>
    </source>
</evidence>
<proteinExistence type="inferred from homology"/>
<dbReference type="GO" id="GO:0008168">
    <property type="term" value="F:methyltransferase activity"/>
    <property type="evidence" value="ECO:0007669"/>
    <property type="project" value="UniProtKB-KW"/>
</dbReference>
<evidence type="ECO:0008006" key="6">
    <source>
        <dbReference type="Google" id="ProtNLM"/>
    </source>
</evidence>
<gene>
    <name evidence="4" type="ORF">DCMF_26475</name>
</gene>
<name>A0A3G1L2Q9_FORW1</name>
<dbReference type="Pfam" id="PF06253">
    <property type="entry name" value="MTTB"/>
    <property type="match status" value="1"/>
</dbReference>
<keyword evidence="3" id="KW-0808">Transferase</keyword>
<evidence type="ECO:0000313" key="5">
    <source>
        <dbReference type="Proteomes" id="UP000323521"/>
    </source>
</evidence>
<keyword evidence="5" id="KW-1185">Reference proteome</keyword>
<evidence type="ECO:0000256" key="2">
    <source>
        <dbReference type="ARBA" id="ARBA00022603"/>
    </source>
</evidence>